<reference evidence="3" key="1">
    <citation type="submission" date="2022-05" db="EMBL/GenBank/DDBJ databases">
        <title>Draft genome sequence of Clostridium tertium strain CP3 isolated from Peru.</title>
        <authorList>
            <person name="Hurtado R."/>
            <person name="Lima L."/>
            <person name="Sousa T."/>
            <person name="Jaiswal A.K."/>
            <person name="Tiwari S."/>
            <person name="Maturrano L."/>
            <person name="Brenig B."/>
            <person name="Azevedo V."/>
        </authorList>
    </citation>
    <scope>NUCLEOTIDE SEQUENCE</scope>
    <source>
        <strain evidence="3">CP3</strain>
    </source>
</reference>
<evidence type="ECO:0000259" key="2">
    <source>
        <dbReference type="Pfam" id="PF12949"/>
    </source>
</evidence>
<feature type="domain" description="HeH/LEM" evidence="2">
    <location>
        <begin position="32"/>
        <end position="65"/>
    </location>
</feature>
<evidence type="ECO:0000313" key="3">
    <source>
        <dbReference type="EMBL" id="MDC4242429.1"/>
    </source>
</evidence>
<dbReference type="InterPro" id="IPR025856">
    <property type="entry name" value="HeH/LEM_domain"/>
</dbReference>
<feature type="coiled-coil region" evidence="1">
    <location>
        <begin position="3"/>
        <end position="46"/>
    </location>
</feature>
<protein>
    <submittedName>
        <fullName evidence="3">HeH/LEM domain-containing protein</fullName>
    </submittedName>
</protein>
<organism evidence="3 4">
    <name type="scientific">Clostridium tertium</name>
    <dbReference type="NCBI Taxonomy" id="1559"/>
    <lineage>
        <taxon>Bacteria</taxon>
        <taxon>Bacillati</taxon>
        <taxon>Bacillota</taxon>
        <taxon>Clostridia</taxon>
        <taxon>Eubacteriales</taxon>
        <taxon>Clostridiaceae</taxon>
        <taxon>Clostridium</taxon>
    </lineage>
</organism>
<comment type="caution">
    <text evidence="3">The sequence shown here is derived from an EMBL/GenBank/DDBJ whole genome shotgun (WGS) entry which is preliminary data.</text>
</comment>
<dbReference type="Pfam" id="PF12949">
    <property type="entry name" value="HeH"/>
    <property type="match status" value="1"/>
</dbReference>
<dbReference type="RefSeq" id="WP_272470769.1">
    <property type="nucleotide sequence ID" value="NZ_JAMRYU010000032.1"/>
</dbReference>
<dbReference type="Proteomes" id="UP001141183">
    <property type="component" value="Unassembled WGS sequence"/>
</dbReference>
<dbReference type="AlphaFoldDB" id="A0A9X3XQR5"/>
<evidence type="ECO:0000313" key="4">
    <source>
        <dbReference type="Proteomes" id="UP001141183"/>
    </source>
</evidence>
<dbReference type="InterPro" id="IPR036269">
    <property type="entry name" value="Rho_N_sf"/>
</dbReference>
<gene>
    <name evidence="3" type="ORF">NE398_20060</name>
</gene>
<dbReference type="SUPFAM" id="SSF68912">
    <property type="entry name" value="Rho N-terminal domain-like"/>
    <property type="match status" value="1"/>
</dbReference>
<keyword evidence="1" id="KW-0175">Coiled coil</keyword>
<keyword evidence="4" id="KW-1185">Reference proteome</keyword>
<evidence type="ECO:0000256" key="1">
    <source>
        <dbReference type="SAM" id="Coils"/>
    </source>
</evidence>
<proteinExistence type="predicted"/>
<dbReference type="Gene3D" id="1.10.720.30">
    <property type="entry name" value="SAP domain"/>
    <property type="match status" value="1"/>
</dbReference>
<dbReference type="EMBL" id="JAMRYU010000032">
    <property type="protein sequence ID" value="MDC4242429.1"/>
    <property type="molecule type" value="Genomic_DNA"/>
</dbReference>
<name>A0A9X3XQR5_9CLOT</name>
<dbReference type="InterPro" id="IPR036361">
    <property type="entry name" value="SAP_dom_sf"/>
</dbReference>
<accession>A0A9X3XQR5</accession>
<sequence length="68" mass="8063">MSVTAFQRRRRELKAKEKQLREDNSLEEKEDLKSLKNDELKKLLDEKGIEYDSKAKKEELIKLLEGAE</sequence>